<gene>
    <name evidence="2" type="ORF">CCAM_LOCUS26045</name>
</gene>
<protein>
    <submittedName>
        <fullName evidence="2">Uncharacterized protein</fullName>
    </submittedName>
</protein>
<reference evidence="2 3" key="1">
    <citation type="submission" date="2018-04" db="EMBL/GenBank/DDBJ databases">
        <authorList>
            <person name="Vogel A."/>
        </authorList>
    </citation>
    <scope>NUCLEOTIDE SEQUENCE [LARGE SCALE GENOMIC DNA]</scope>
</reference>
<organism evidence="2 3">
    <name type="scientific">Cuscuta campestris</name>
    <dbReference type="NCBI Taxonomy" id="132261"/>
    <lineage>
        <taxon>Eukaryota</taxon>
        <taxon>Viridiplantae</taxon>
        <taxon>Streptophyta</taxon>
        <taxon>Embryophyta</taxon>
        <taxon>Tracheophyta</taxon>
        <taxon>Spermatophyta</taxon>
        <taxon>Magnoliopsida</taxon>
        <taxon>eudicotyledons</taxon>
        <taxon>Gunneridae</taxon>
        <taxon>Pentapetalae</taxon>
        <taxon>asterids</taxon>
        <taxon>lamiids</taxon>
        <taxon>Solanales</taxon>
        <taxon>Convolvulaceae</taxon>
        <taxon>Cuscuteae</taxon>
        <taxon>Cuscuta</taxon>
        <taxon>Cuscuta subgen. Grammica</taxon>
        <taxon>Cuscuta sect. Cleistogrammica</taxon>
    </lineage>
</organism>
<dbReference type="Proteomes" id="UP000595140">
    <property type="component" value="Unassembled WGS sequence"/>
</dbReference>
<name>A0A484M6U2_9ASTE</name>
<keyword evidence="3" id="KW-1185">Reference proteome</keyword>
<dbReference type="OrthoDB" id="1328514at2759"/>
<sequence>MAALWQQPKTLLFLKLRQANRALRVLDFHRSSAATAAADFLVLEHPAFPLNDFRRTVRRGSLAAVSGLDVSEPSPAPPPGAARADGVEGDEEEGAGENGDDDDDEGGEIGAGVVVVGGRGREEIDAPPETISGADHLRTVAAAAGTVVNIWRQRFGDPNRTHS</sequence>
<proteinExistence type="predicted"/>
<dbReference type="EMBL" id="OOIL02002698">
    <property type="protein sequence ID" value="VFQ84269.1"/>
    <property type="molecule type" value="Genomic_DNA"/>
</dbReference>
<evidence type="ECO:0000256" key="1">
    <source>
        <dbReference type="SAM" id="MobiDB-lite"/>
    </source>
</evidence>
<evidence type="ECO:0000313" key="3">
    <source>
        <dbReference type="Proteomes" id="UP000595140"/>
    </source>
</evidence>
<feature type="region of interest" description="Disordered" evidence="1">
    <location>
        <begin position="66"/>
        <end position="111"/>
    </location>
</feature>
<dbReference type="AlphaFoldDB" id="A0A484M6U2"/>
<evidence type="ECO:0000313" key="2">
    <source>
        <dbReference type="EMBL" id="VFQ84269.1"/>
    </source>
</evidence>
<feature type="compositionally biased region" description="Acidic residues" evidence="1">
    <location>
        <begin position="87"/>
        <end position="107"/>
    </location>
</feature>
<accession>A0A484M6U2</accession>